<dbReference type="Proteomes" id="UP001151018">
    <property type="component" value="Unassembled WGS sequence"/>
</dbReference>
<name>A0A9X3R0G5_9HYPH</name>
<feature type="compositionally biased region" description="Polar residues" evidence="1">
    <location>
        <begin position="1"/>
        <end position="11"/>
    </location>
</feature>
<feature type="compositionally biased region" description="Basic residues" evidence="1">
    <location>
        <begin position="12"/>
        <end position="26"/>
    </location>
</feature>
<evidence type="ECO:0000256" key="1">
    <source>
        <dbReference type="SAM" id="MobiDB-lite"/>
    </source>
</evidence>
<feature type="region of interest" description="Disordered" evidence="1">
    <location>
        <begin position="1"/>
        <end position="26"/>
    </location>
</feature>
<reference evidence="2" key="1">
    <citation type="submission" date="2022-12" db="EMBL/GenBank/DDBJ databases">
        <title>Draft genome sequences of 22 rhizogenic Agrobacterium biovar 1 strains, the causative agent of hairy root disease.</title>
        <authorList>
            <person name="Kim N."/>
            <person name="Vargas P."/>
            <person name="Rediers H."/>
        </authorList>
    </citation>
    <scope>NUCLEOTIDE SEQUENCE</scope>
    <source>
        <strain evidence="2">ST15.13.006</strain>
    </source>
</reference>
<evidence type="ECO:0000313" key="2">
    <source>
        <dbReference type="EMBL" id="MCZ7939292.1"/>
    </source>
</evidence>
<proteinExistence type="predicted"/>
<accession>A0A9X3R0G5</accession>
<protein>
    <submittedName>
        <fullName evidence="2">Uncharacterized protein</fullName>
    </submittedName>
</protein>
<organism evidence="2 3">
    <name type="scientific">Agrobacterium salinitolerans</name>
    <dbReference type="NCBI Taxonomy" id="1183413"/>
    <lineage>
        <taxon>Bacteria</taxon>
        <taxon>Pseudomonadati</taxon>
        <taxon>Pseudomonadota</taxon>
        <taxon>Alphaproteobacteria</taxon>
        <taxon>Hyphomicrobiales</taxon>
        <taxon>Rhizobiaceae</taxon>
        <taxon>Rhizobium/Agrobacterium group</taxon>
        <taxon>Agrobacterium</taxon>
    </lineage>
</organism>
<dbReference type="EMBL" id="JAPZLR010000012">
    <property type="protein sequence ID" value="MCZ7939292.1"/>
    <property type="molecule type" value="Genomic_DNA"/>
</dbReference>
<sequence length="84" mass="9397">TEVSLHGINTSRKAKSVTHVSGTKRHLSLKSDSPIATAACNSSRNFQDRNLAQKPGCQKPRRLDCIRRLLLEIRAQVRISAFKK</sequence>
<feature type="non-terminal residue" evidence="2">
    <location>
        <position position="1"/>
    </location>
</feature>
<comment type="caution">
    <text evidence="2">The sequence shown here is derived from an EMBL/GenBank/DDBJ whole genome shotgun (WGS) entry which is preliminary data.</text>
</comment>
<dbReference type="RefSeq" id="WP_269835165.1">
    <property type="nucleotide sequence ID" value="NZ_JAPZLR010000012.1"/>
</dbReference>
<dbReference type="AlphaFoldDB" id="A0A9X3R0G5"/>
<evidence type="ECO:0000313" key="3">
    <source>
        <dbReference type="Proteomes" id="UP001151018"/>
    </source>
</evidence>
<gene>
    <name evidence="2" type="ORF">O9X88_17235</name>
</gene>